<evidence type="ECO:0000313" key="1">
    <source>
        <dbReference type="EMBL" id="SMF85725.1"/>
    </source>
</evidence>
<dbReference type="STRING" id="1313296.SAMN05661091_3126"/>
<dbReference type="RefSeq" id="WP_208914033.1">
    <property type="nucleotide sequence ID" value="NZ_LT840184.1"/>
</dbReference>
<dbReference type="AlphaFoldDB" id="A0A1X7HFH3"/>
<proteinExistence type="predicted"/>
<organism evidence="1 2">
    <name type="scientific">Paenibacillus uliginis N3/975</name>
    <dbReference type="NCBI Taxonomy" id="1313296"/>
    <lineage>
        <taxon>Bacteria</taxon>
        <taxon>Bacillati</taxon>
        <taxon>Bacillota</taxon>
        <taxon>Bacilli</taxon>
        <taxon>Bacillales</taxon>
        <taxon>Paenibacillaceae</taxon>
        <taxon>Paenibacillus</taxon>
    </lineage>
</organism>
<reference evidence="2" key="1">
    <citation type="submission" date="2017-04" db="EMBL/GenBank/DDBJ databases">
        <authorList>
            <person name="Varghese N."/>
            <person name="Submissions S."/>
        </authorList>
    </citation>
    <scope>NUCLEOTIDE SEQUENCE [LARGE SCALE GENOMIC DNA]</scope>
    <source>
        <strain evidence="2">N3/975</strain>
    </source>
</reference>
<evidence type="ECO:0000313" key="2">
    <source>
        <dbReference type="Proteomes" id="UP000192940"/>
    </source>
</evidence>
<name>A0A1X7HFH3_9BACL</name>
<gene>
    <name evidence="1" type="ORF">SAMN05661091_3126</name>
</gene>
<protein>
    <submittedName>
        <fullName evidence="1">Uncharacterized protein</fullName>
    </submittedName>
</protein>
<keyword evidence="2" id="KW-1185">Reference proteome</keyword>
<sequence>MKTRRVILISLIVAVIAVCAAWVVYKILPHSVNVTLTGIKYKLGSDGAKADAEQATVVIRGKLYTTLMGQRTFKGEINIVGEQIPVPPDQRNLEISFFSEGFGVMVYPYFYFDQRGATKGSNSYVSHLLFTNKDVSQVAFLLNMANEQNLTNKSEEDLQQTVNWDSENGYIIAAPASTREEALALSNKLMHRYQRDE</sequence>
<dbReference type="EMBL" id="LT840184">
    <property type="protein sequence ID" value="SMF85725.1"/>
    <property type="molecule type" value="Genomic_DNA"/>
</dbReference>
<accession>A0A1X7HFH3</accession>
<dbReference type="Proteomes" id="UP000192940">
    <property type="component" value="Chromosome I"/>
</dbReference>